<protein>
    <submittedName>
        <fullName evidence="1">Uncharacterized protein</fullName>
    </submittedName>
</protein>
<dbReference type="AlphaFoldDB" id="A0A226XAJ0"/>
<name>A0A226XAJ0_CABSO</name>
<reference evidence="2" key="1">
    <citation type="submission" date="2017-01" db="EMBL/GenBank/DDBJ databases">
        <title>Genome Analysis of Deinococcus marmoris KOPRI26562.</title>
        <authorList>
            <person name="Kim J.H."/>
            <person name="Oh H.-M."/>
        </authorList>
    </citation>
    <scope>NUCLEOTIDE SEQUENCE [LARGE SCALE GENOMIC DNA]</scope>
    <source>
        <strain evidence="2">PAMC 26633</strain>
    </source>
</reference>
<dbReference type="EMBL" id="MTHB01000023">
    <property type="protein sequence ID" value="OXC80119.1"/>
    <property type="molecule type" value="Genomic_DNA"/>
</dbReference>
<dbReference type="Proteomes" id="UP000214720">
    <property type="component" value="Unassembled WGS sequence"/>
</dbReference>
<gene>
    <name evidence="1" type="ORF">BSU04_02575</name>
</gene>
<accession>A0A226XAJ0</accession>
<proteinExistence type="predicted"/>
<evidence type="ECO:0000313" key="1">
    <source>
        <dbReference type="EMBL" id="OXC80119.1"/>
    </source>
</evidence>
<sequence>MIAATVLTLTAYLTRNIPLGVEAVTLSRFGLHIGKLDD</sequence>
<evidence type="ECO:0000313" key="2">
    <source>
        <dbReference type="Proteomes" id="UP000214720"/>
    </source>
</evidence>
<organism evidence="1 2">
    <name type="scientific">Caballeronia sordidicola</name>
    <name type="common">Burkholderia sordidicola</name>
    <dbReference type="NCBI Taxonomy" id="196367"/>
    <lineage>
        <taxon>Bacteria</taxon>
        <taxon>Pseudomonadati</taxon>
        <taxon>Pseudomonadota</taxon>
        <taxon>Betaproteobacteria</taxon>
        <taxon>Burkholderiales</taxon>
        <taxon>Burkholderiaceae</taxon>
        <taxon>Caballeronia</taxon>
    </lineage>
</organism>
<comment type="caution">
    <text evidence="1">The sequence shown here is derived from an EMBL/GenBank/DDBJ whole genome shotgun (WGS) entry which is preliminary data.</text>
</comment>